<dbReference type="InterPro" id="IPR025246">
    <property type="entry name" value="IS30-like_HTH"/>
</dbReference>
<gene>
    <name evidence="2" type="ORF">A7K95_02095</name>
</gene>
<sequence>MTQTKNSTTLHYQQLKPEERGIIRASLTQKLSLRQIAKRLHRSPSTISREVKRGTVQQRNTDYLFFKAYYANAGQAIYEKHRANCHAVSLLKTCRSFFMQLTDALKHHPRVDSIDTFVHRFKSAHPQDACSSVSTVYRYIDQGLLKLRNSDLPKKLRRRVKGTHFHKRHNKKILGTFIEKRPDIVQQRTKFGHWGVI</sequence>
<dbReference type="PANTHER" id="PTHR10948">
    <property type="entry name" value="TRANSPOSASE"/>
    <property type="match status" value="1"/>
</dbReference>
<reference evidence="2 3" key="1">
    <citation type="submission" date="2016-05" db="EMBL/GenBank/DDBJ databases">
        <title>Draft genome sequence of Pediococcus parvulus 2.6, a probiotic beta-glucan producer strain.</title>
        <authorList>
            <person name="Mohedano M.L."/>
            <person name="Perez-Ramos A."/>
            <person name="Duenas M.T."/>
            <person name="Lamontanara A."/>
            <person name="Orru L."/>
            <person name="Spano G."/>
            <person name="Capozzi V."/>
            <person name="Lopez P."/>
        </authorList>
    </citation>
    <scope>NUCLEOTIDE SEQUENCE [LARGE SCALE GENOMIC DNA]</scope>
    <source>
        <strain evidence="2 3">2.6</strain>
    </source>
</reference>
<evidence type="ECO:0000313" key="3">
    <source>
        <dbReference type="Proteomes" id="UP000077280"/>
    </source>
</evidence>
<keyword evidence="3" id="KW-1185">Reference proteome</keyword>
<dbReference type="Pfam" id="PF13936">
    <property type="entry name" value="HTH_38"/>
    <property type="match status" value="1"/>
</dbReference>
<evidence type="ECO:0000259" key="1">
    <source>
        <dbReference type="Pfam" id="PF13936"/>
    </source>
</evidence>
<dbReference type="Gene3D" id="1.10.10.60">
    <property type="entry name" value="Homeodomain-like"/>
    <property type="match status" value="1"/>
</dbReference>
<dbReference type="InterPro" id="IPR051917">
    <property type="entry name" value="Transposase-Integrase"/>
</dbReference>
<dbReference type="SUPFAM" id="SSF88659">
    <property type="entry name" value="Sigma3 and sigma4 domains of RNA polymerase sigma factors"/>
    <property type="match status" value="1"/>
</dbReference>
<organism evidence="2 3">
    <name type="scientific">Pediococcus parvulus</name>
    <dbReference type="NCBI Taxonomy" id="54062"/>
    <lineage>
        <taxon>Bacteria</taxon>
        <taxon>Bacillati</taxon>
        <taxon>Bacillota</taxon>
        <taxon>Bacilli</taxon>
        <taxon>Lactobacillales</taxon>
        <taxon>Lactobacillaceae</taxon>
        <taxon>Pediococcus</taxon>
    </lineage>
</organism>
<name>A0ABX2UCZ1_9LACO</name>
<feature type="domain" description="Transposase IS30-like HTH" evidence="1">
    <location>
        <begin position="11"/>
        <end position="54"/>
    </location>
</feature>
<dbReference type="Proteomes" id="UP000077280">
    <property type="component" value="Unassembled WGS sequence"/>
</dbReference>
<evidence type="ECO:0000313" key="2">
    <source>
        <dbReference type="EMBL" id="OAD63046.1"/>
    </source>
</evidence>
<dbReference type="EMBL" id="LXND01000094">
    <property type="protein sequence ID" value="OAD63046.1"/>
    <property type="molecule type" value="Genomic_DNA"/>
</dbReference>
<comment type="caution">
    <text evidence="2">The sequence shown here is derived from an EMBL/GenBank/DDBJ whole genome shotgun (WGS) entry which is preliminary data.</text>
</comment>
<proteinExistence type="predicted"/>
<accession>A0ABX2UCZ1</accession>
<dbReference type="InterPro" id="IPR013324">
    <property type="entry name" value="RNA_pol_sigma_r3/r4-like"/>
</dbReference>
<dbReference type="PANTHER" id="PTHR10948:SF23">
    <property type="entry name" value="TRANSPOSASE INSI FOR INSERTION SEQUENCE ELEMENT IS30A-RELATED"/>
    <property type="match status" value="1"/>
</dbReference>
<protein>
    <recommendedName>
        <fullName evidence="1">Transposase IS30-like HTH domain-containing protein</fullName>
    </recommendedName>
</protein>